<evidence type="ECO:0000313" key="4">
    <source>
        <dbReference type="Proteomes" id="UP001589670"/>
    </source>
</evidence>
<protein>
    <submittedName>
        <fullName evidence="3">Lysostaphin resistance A-like protein</fullName>
    </submittedName>
</protein>
<dbReference type="RefSeq" id="WP_377071029.1">
    <property type="nucleotide sequence ID" value="NZ_JBHMEC010000030.1"/>
</dbReference>
<gene>
    <name evidence="3" type="ORF">ACFFU4_16890</name>
</gene>
<comment type="caution">
    <text evidence="3">The sequence shown here is derived from an EMBL/GenBank/DDBJ whole genome shotgun (WGS) entry which is preliminary data.</text>
</comment>
<dbReference type="InterPro" id="IPR003675">
    <property type="entry name" value="Rce1/LyrA-like_dom"/>
</dbReference>
<dbReference type="Proteomes" id="UP001589670">
    <property type="component" value="Unassembled WGS sequence"/>
</dbReference>
<feature type="domain" description="CAAX prenyl protease 2/Lysostaphin resistance protein A-like" evidence="2">
    <location>
        <begin position="145"/>
        <end position="241"/>
    </location>
</feature>
<feature type="transmembrane region" description="Helical" evidence="1">
    <location>
        <begin position="141"/>
        <end position="160"/>
    </location>
</feature>
<evidence type="ECO:0000256" key="1">
    <source>
        <dbReference type="SAM" id="Phobius"/>
    </source>
</evidence>
<evidence type="ECO:0000313" key="3">
    <source>
        <dbReference type="EMBL" id="MFB9151431.1"/>
    </source>
</evidence>
<feature type="transmembrane region" description="Helical" evidence="1">
    <location>
        <begin position="232"/>
        <end position="250"/>
    </location>
</feature>
<feature type="transmembrane region" description="Helical" evidence="1">
    <location>
        <begin position="181"/>
        <end position="197"/>
    </location>
</feature>
<keyword evidence="1" id="KW-1133">Transmembrane helix</keyword>
<keyword evidence="4" id="KW-1185">Reference proteome</keyword>
<proteinExistence type="predicted"/>
<dbReference type="EMBL" id="JBHMEC010000030">
    <property type="protein sequence ID" value="MFB9151431.1"/>
    <property type="molecule type" value="Genomic_DNA"/>
</dbReference>
<keyword evidence="1" id="KW-0812">Transmembrane</keyword>
<feature type="transmembrane region" description="Helical" evidence="1">
    <location>
        <begin position="203"/>
        <end position="220"/>
    </location>
</feature>
<keyword evidence="1" id="KW-0472">Membrane</keyword>
<sequence length="295" mass="31323">MRYGAHETLVAPARPTAALGRLAAGIVMTMALFLALSILWSGLMPALFGAEQWMRMMPGVTAAATPVGVLINLFTFALLIAALALSLRAVHRRGLLSVVGPLPDALRQFRRALMAVAALYVVISLVPLPEAMAPERNLAPGTWAFFLPLALLGLLCQVFAEEVAFRGYLQSQLAARFPSPVMWLGLPALAFGLLHFDSGTYGANGWLVMAWAVGFGLAAADLTARFGTLGPATALHLVNNFSAILVAAPKGQFDGLALYVFPFAPGDEDAVLAILPADIMMLLCSWLAIRLALRG</sequence>
<dbReference type="Pfam" id="PF02517">
    <property type="entry name" value="Rce1-like"/>
    <property type="match status" value="1"/>
</dbReference>
<name>A0ABV5I404_9RHOB</name>
<feature type="transmembrane region" description="Helical" evidence="1">
    <location>
        <begin position="270"/>
        <end position="293"/>
    </location>
</feature>
<organism evidence="3 4">
    <name type="scientific">Roseovarius ramblicola</name>
    <dbReference type="NCBI Taxonomy" id="2022336"/>
    <lineage>
        <taxon>Bacteria</taxon>
        <taxon>Pseudomonadati</taxon>
        <taxon>Pseudomonadota</taxon>
        <taxon>Alphaproteobacteria</taxon>
        <taxon>Rhodobacterales</taxon>
        <taxon>Roseobacteraceae</taxon>
        <taxon>Roseovarius</taxon>
    </lineage>
</organism>
<reference evidence="3 4" key="1">
    <citation type="submission" date="2024-09" db="EMBL/GenBank/DDBJ databases">
        <authorList>
            <person name="Sun Q."/>
            <person name="Mori K."/>
        </authorList>
    </citation>
    <scope>NUCLEOTIDE SEQUENCE [LARGE SCALE GENOMIC DNA]</scope>
    <source>
        <strain evidence="3 4">CECT 9424</strain>
    </source>
</reference>
<evidence type="ECO:0000259" key="2">
    <source>
        <dbReference type="Pfam" id="PF02517"/>
    </source>
</evidence>
<accession>A0ABV5I404</accession>
<feature type="transmembrane region" description="Helical" evidence="1">
    <location>
        <begin position="63"/>
        <end position="90"/>
    </location>
</feature>
<feature type="transmembrane region" description="Helical" evidence="1">
    <location>
        <begin position="22"/>
        <end position="43"/>
    </location>
</feature>
<feature type="transmembrane region" description="Helical" evidence="1">
    <location>
        <begin position="111"/>
        <end position="129"/>
    </location>
</feature>